<proteinExistence type="predicted"/>
<reference evidence="1 2" key="1">
    <citation type="submission" date="2019-11" db="EMBL/GenBank/DDBJ databases">
        <authorList>
            <person name="Zheng R.K."/>
            <person name="Sun C.M."/>
        </authorList>
    </citation>
    <scope>NUCLEOTIDE SEQUENCE [LARGE SCALE GENOMIC DNA]</scope>
    <source>
        <strain evidence="1 2">WC007</strain>
    </source>
</reference>
<evidence type="ECO:0008006" key="3">
    <source>
        <dbReference type="Google" id="ProtNLM"/>
    </source>
</evidence>
<name>A0A6I6JUL4_9BACT</name>
<evidence type="ECO:0000313" key="1">
    <source>
        <dbReference type="EMBL" id="QGY46756.1"/>
    </source>
</evidence>
<dbReference type="KEGG" id="mcos:GM418_24790"/>
<accession>A0A6I6JUL4</accession>
<dbReference type="Proteomes" id="UP000428260">
    <property type="component" value="Chromosome"/>
</dbReference>
<dbReference type="EMBL" id="CP046401">
    <property type="protein sequence ID" value="QGY46756.1"/>
    <property type="molecule type" value="Genomic_DNA"/>
</dbReference>
<dbReference type="RefSeq" id="WP_158869968.1">
    <property type="nucleotide sequence ID" value="NZ_CP046401.1"/>
</dbReference>
<organism evidence="1 2">
    <name type="scientific">Maribellus comscasis</name>
    <dbReference type="NCBI Taxonomy" id="2681766"/>
    <lineage>
        <taxon>Bacteria</taxon>
        <taxon>Pseudomonadati</taxon>
        <taxon>Bacteroidota</taxon>
        <taxon>Bacteroidia</taxon>
        <taxon>Marinilabiliales</taxon>
        <taxon>Prolixibacteraceae</taxon>
        <taxon>Maribellus</taxon>
    </lineage>
</organism>
<dbReference type="AlphaFoldDB" id="A0A6I6JUL4"/>
<sequence length="211" mass="25012">MQDNKAILLSTAYFAPVQYYSMCLKYPAVYIEQFENFTKQTYRNRCVILGANGPIPLVIPVIKGRGPKTLIKDLKISYDVDWQRNHWRTIFSAYNSSPFFEFFKDDIFPFFEKKEKYLLELNMKLHETLYELLDIENETVLTSDFESVPETALNYREIISPKNKRPDVRFQPQKYTQVFSEKFDFFPNLSILDLIFNEGPNSFTVLEESWV</sequence>
<keyword evidence="2" id="KW-1185">Reference proteome</keyword>
<gene>
    <name evidence="1" type="ORF">GM418_24790</name>
</gene>
<protein>
    <recommendedName>
        <fullName evidence="3">WbqC-like protein</fullName>
    </recommendedName>
</protein>
<dbReference type="InterPro" id="IPR014985">
    <property type="entry name" value="WbqC"/>
</dbReference>
<dbReference type="Pfam" id="PF08889">
    <property type="entry name" value="WbqC"/>
    <property type="match status" value="1"/>
</dbReference>
<evidence type="ECO:0000313" key="2">
    <source>
        <dbReference type="Proteomes" id="UP000428260"/>
    </source>
</evidence>